<evidence type="ECO:0000259" key="10">
    <source>
        <dbReference type="Pfam" id="PF08323"/>
    </source>
</evidence>
<evidence type="ECO:0000313" key="12">
    <source>
        <dbReference type="Proteomes" id="UP000054683"/>
    </source>
</evidence>
<evidence type="ECO:0000256" key="3">
    <source>
        <dbReference type="ARBA" id="ARBA00004964"/>
    </source>
</evidence>
<dbReference type="OrthoDB" id="9808590at2"/>
<evidence type="ECO:0000256" key="7">
    <source>
        <dbReference type="ARBA" id="ARBA00023056"/>
    </source>
</evidence>
<dbReference type="PANTHER" id="PTHR45825">
    <property type="entry name" value="GRANULE-BOUND STARCH SYNTHASE 1, CHLOROPLASTIC/AMYLOPLASTIC"/>
    <property type="match status" value="1"/>
</dbReference>
<dbReference type="CDD" id="cd03791">
    <property type="entry name" value="GT5_Glycogen_synthase_DULL1-like"/>
    <property type="match status" value="1"/>
</dbReference>
<comment type="pathway">
    <text evidence="3 8">Glycan biosynthesis; glycogen biosynthesis.</text>
</comment>
<reference evidence="11 12" key="1">
    <citation type="submission" date="2016-01" db="EMBL/GenBank/DDBJ databases">
        <authorList>
            <person name="Oliw E.H."/>
        </authorList>
    </citation>
    <scope>NUCLEOTIDE SEQUENCE [LARGE SCALE GENOMIC DNA]</scope>
    <source>
        <strain evidence="11">LMG 27134</strain>
    </source>
</reference>
<dbReference type="Pfam" id="PF08323">
    <property type="entry name" value="Glyco_transf_5"/>
    <property type="match status" value="1"/>
</dbReference>
<dbReference type="InterPro" id="IPR001296">
    <property type="entry name" value="Glyco_trans_1"/>
</dbReference>
<feature type="domain" description="Starch synthase catalytic" evidence="10">
    <location>
        <begin position="4"/>
        <end position="242"/>
    </location>
</feature>
<dbReference type="HAMAP" id="MF_00484">
    <property type="entry name" value="Glycogen_synth"/>
    <property type="match status" value="1"/>
</dbReference>
<dbReference type="Proteomes" id="UP000054683">
    <property type="component" value="Unassembled WGS sequence"/>
</dbReference>
<sequence>MSLNVLLVASEAVPLAKTGGLGDMVSAYAAALREAGVDAVILIPAYPKALQMVEGLQKVASVTGLPGGDGALYRGRMPDTGVPVILLRMDRLYAREGLYQDAKGRDYEDNAIRFASLSAAAVKIAEGVRGFKKPDIVHAHDWHSGLTPLLMKQAGVHAKSVFTIHNLAFQGNYSLSLGAALGVPAKWLVPALTEPASIEFYGALSLMKAGIVHADHVATVSETYAREILTPRFGHLMEGLLQSCAGKLSGIINGIDVDTWDPKTDPMIARRFCFDDMRGKHACKRELQQIFGLPPAPFAPVIALGSRMTSQKMADVAVEAIPALLKRYPRLQIAVLGKGEAHIEAAFQRLAQTWPDRVGVYIGYDERRAHVLHAGADILLHGSRFEPCGLTQIYAMRYGTLPVASRVGGLADTIVDAAEAVDTSGRHKAFQASPVGGFEGATSSRPATGFLFDGDRVHDMTTAATRAIDAFMRPQQWRTLQRNAMARDYGWNHAIAKYVQLYAGLTDARPAKAPLRTRRLPVKVRAVPVMAVAGAERREAEHAQFVARSA</sequence>
<dbReference type="RefSeq" id="WP_062086279.1">
    <property type="nucleotide sequence ID" value="NZ_FCOK02000019.1"/>
</dbReference>
<dbReference type="SUPFAM" id="SSF53756">
    <property type="entry name" value="UDP-Glycosyltransferase/glycogen phosphorylase"/>
    <property type="match status" value="1"/>
</dbReference>
<dbReference type="Gene3D" id="3.40.50.2000">
    <property type="entry name" value="Glycogen Phosphorylase B"/>
    <property type="match status" value="2"/>
</dbReference>
<evidence type="ECO:0000256" key="1">
    <source>
        <dbReference type="ARBA" id="ARBA00001478"/>
    </source>
</evidence>
<dbReference type="GO" id="GO:0004373">
    <property type="term" value="F:alpha-1,4-glucan glucosyltransferase (UDP-glucose donor) activity"/>
    <property type="evidence" value="ECO:0007669"/>
    <property type="project" value="InterPro"/>
</dbReference>
<evidence type="ECO:0000256" key="2">
    <source>
        <dbReference type="ARBA" id="ARBA00002764"/>
    </source>
</evidence>
<dbReference type="NCBIfam" id="NF001899">
    <property type="entry name" value="PRK00654.1-2"/>
    <property type="match status" value="1"/>
</dbReference>
<evidence type="ECO:0000313" key="11">
    <source>
        <dbReference type="EMBL" id="SAL35105.1"/>
    </source>
</evidence>
<comment type="similarity">
    <text evidence="4 8">Belongs to the glycosyltransferase 1 family. Bacterial/plant glycogen synthase subfamily.</text>
</comment>
<proteinExistence type="inferred from homology"/>
<keyword evidence="7 8" id="KW-0320">Glycogen biosynthesis</keyword>
<protein>
    <recommendedName>
        <fullName evidence="8">Glycogen synthase</fullName>
        <ecNumber evidence="8">2.4.1.21</ecNumber>
    </recommendedName>
    <alternativeName>
        <fullName evidence="8">Starch [bacterial glycogen] synthase</fullName>
    </alternativeName>
</protein>
<dbReference type="NCBIfam" id="TIGR02095">
    <property type="entry name" value="glgA"/>
    <property type="match status" value="1"/>
</dbReference>
<dbReference type="PANTHER" id="PTHR45825:SF11">
    <property type="entry name" value="ALPHA AMYLASE DOMAIN-CONTAINING PROTEIN"/>
    <property type="match status" value="1"/>
</dbReference>
<accession>A0A158GSQ9</accession>
<comment type="catalytic activity">
    <reaction evidence="1 8">
        <text>[(1-&gt;4)-alpha-D-glucosyl](n) + ADP-alpha-D-glucose = [(1-&gt;4)-alpha-D-glucosyl](n+1) + ADP + H(+)</text>
        <dbReference type="Rhea" id="RHEA:18189"/>
        <dbReference type="Rhea" id="RHEA-COMP:9584"/>
        <dbReference type="Rhea" id="RHEA-COMP:9587"/>
        <dbReference type="ChEBI" id="CHEBI:15378"/>
        <dbReference type="ChEBI" id="CHEBI:15444"/>
        <dbReference type="ChEBI" id="CHEBI:57498"/>
        <dbReference type="ChEBI" id="CHEBI:456216"/>
        <dbReference type="EC" id="2.4.1.21"/>
    </reaction>
</comment>
<evidence type="ECO:0000256" key="6">
    <source>
        <dbReference type="ARBA" id="ARBA00022679"/>
    </source>
</evidence>
<dbReference type="GO" id="GO:0005978">
    <property type="term" value="P:glycogen biosynthetic process"/>
    <property type="evidence" value="ECO:0007669"/>
    <property type="project" value="UniProtKB-UniRule"/>
</dbReference>
<evidence type="ECO:0000256" key="4">
    <source>
        <dbReference type="ARBA" id="ARBA00010281"/>
    </source>
</evidence>
<dbReference type="AlphaFoldDB" id="A0A158GSQ9"/>
<dbReference type="EMBL" id="FCOK02000019">
    <property type="protein sequence ID" value="SAL35105.1"/>
    <property type="molecule type" value="Genomic_DNA"/>
</dbReference>
<dbReference type="InterPro" id="IPR011835">
    <property type="entry name" value="GS/SS"/>
</dbReference>
<organism evidence="11 12">
    <name type="scientific">Caballeronia udeis</name>
    <dbReference type="NCBI Taxonomy" id="1232866"/>
    <lineage>
        <taxon>Bacteria</taxon>
        <taxon>Pseudomonadati</taxon>
        <taxon>Pseudomonadota</taxon>
        <taxon>Betaproteobacteria</taxon>
        <taxon>Burkholderiales</taxon>
        <taxon>Burkholderiaceae</taxon>
        <taxon>Caballeronia</taxon>
    </lineage>
</organism>
<dbReference type="GO" id="GO:0009011">
    <property type="term" value="F:alpha-1,4-glucan glucosyltransferase (ADP-glucose donor) activity"/>
    <property type="evidence" value="ECO:0007669"/>
    <property type="project" value="UniProtKB-UniRule"/>
</dbReference>
<evidence type="ECO:0000256" key="8">
    <source>
        <dbReference type="HAMAP-Rule" id="MF_00484"/>
    </source>
</evidence>
<keyword evidence="5 8" id="KW-0328">Glycosyltransferase</keyword>
<feature type="domain" description="Glycosyl transferase family 1" evidence="9">
    <location>
        <begin position="302"/>
        <end position="418"/>
    </location>
</feature>
<comment type="function">
    <text evidence="2 8">Synthesizes alpha-1,4-glucan chains using ADP-glucose.</text>
</comment>
<dbReference type="EC" id="2.4.1.21" evidence="8"/>
<name>A0A158GSQ9_9BURK</name>
<gene>
    <name evidence="8" type="primary">glgA</name>
    <name evidence="11" type="ORF">AWB69_03265</name>
</gene>
<evidence type="ECO:0000259" key="9">
    <source>
        <dbReference type="Pfam" id="PF00534"/>
    </source>
</evidence>
<keyword evidence="6 8" id="KW-0808">Transferase</keyword>
<dbReference type="InterPro" id="IPR013534">
    <property type="entry name" value="Starch_synth_cat_dom"/>
</dbReference>
<evidence type="ECO:0000256" key="5">
    <source>
        <dbReference type="ARBA" id="ARBA00022676"/>
    </source>
</evidence>
<dbReference type="UniPathway" id="UPA00164"/>
<dbReference type="Pfam" id="PF00534">
    <property type="entry name" value="Glycos_transf_1"/>
    <property type="match status" value="1"/>
</dbReference>
<feature type="binding site" evidence="8">
    <location>
        <position position="17"/>
    </location>
    <ligand>
        <name>ADP-alpha-D-glucose</name>
        <dbReference type="ChEBI" id="CHEBI:57498"/>
    </ligand>
</feature>